<dbReference type="Proteomes" id="UP000054820">
    <property type="component" value="Unassembled WGS sequence"/>
</dbReference>
<reference evidence="8 10" key="1">
    <citation type="submission" date="2015-11" db="EMBL/GenBank/DDBJ databases">
        <title>Genomic analysis of 38 Legionella species identifies large and diverse effector repertoires.</title>
        <authorList>
            <person name="Burstein D."/>
            <person name="Amaro F."/>
            <person name="Zusman T."/>
            <person name="Lifshitz Z."/>
            <person name="Cohen O."/>
            <person name="Gilbert J.A."/>
            <person name="Pupko T."/>
            <person name="Shuman H.A."/>
            <person name="Segal G."/>
        </authorList>
    </citation>
    <scope>NUCLEOTIDE SEQUENCE [LARGE SCALE GENOMIC DNA]</scope>
    <source>
        <strain evidence="8 10">SC-18-C9</strain>
    </source>
</reference>
<evidence type="ECO:0000256" key="3">
    <source>
        <dbReference type="ARBA" id="ARBA00022643"/>
    </source>
</evidence>
<keyword evidence="10" id="KW-1185">Reference proteome</keyword>
<comment type="cofactor">
    <cofactor evidence="5">
        <name>FMN</name>
        <dbReference type="ChEBI" id="CHEBI:58210"/>
    </cofactor>
    <text evidence="5">Binds 1 FMN per subunit.</text>
</comment>
<evidence type="ECO:0000256" key="2">
    <source>
        <dbReference type="ARBA" id="ARBA00022630"/>
    </source>
</evidence>
<dbReference type="GO" id="GO:0004733">
    <property type="term" value="F:pyridoxamine phosphate oxidase activity"/>
    <property type="evidence" value="ECO:0007669"/>
    <property type="project" value="UniProtKB-EC"/>
</dbReference>
<feature type="domain" description="Pyridoxamine 5'-phosphate oxidase N-terminal" evidence="6">
    <location>
        <begin position="16"/>
        <end position="115"/>
    </location>
</feature>
<dbReference type="EC" id="1.4.3.5" evidence="9"/>
<name>A0A378LBX7_9GAMM</name>
<comment type="similarity">
    <text evidence="1">Belongs to the pyridoxamine 5'-phosphate oxidase family.</text>
</comment>
<dbReference type="PIRSF" id="PIRSF000190">
    <property type="entry name" value="Pyd_amn-ph_oxd"/>
    <property type="match status" value="1"/>
</dbReference>
<dbReference type="InterPro" id="IPR019576">
    <property type="entry name" value="Pyridoxamine_oxidase_dimer_C"/>
</dbReference>
<proteinExistence type="inferred from homology"/>
<dbReference type="AlphaFoldDB" id="A0A378LBX7"/>
<evidence type="ECO:0000256" key="1">
    <source>
        <dbReference type="ARBA" id="ARBA00007301"/>
    </source>
</evidence>
<evidence type="ECO:0000256" key="5">
    <source>
        <dbReference type="PIRSR" id="PIRSR000190-2"/>
    </source>
</evidence>
<dbReference type="PANTHER" id="PTHR10851:SF0">
    <property type="entry name" value="PYRIDOXINE-5'-PHOSPHATE OXIDASE"/>
    <property type="match status" value="1"/>
</dbReference>
<dbReference type="GO" id="GO:0010181">
    <property type="term" value="F:FMN binding"/>
    <property type="evidence" value="ECO:0007669"/>
    <property type="project" value="InterPro"/>
</dbReference>
<dbReference type="InterPro" id="IPR000659">
    <property type="entry name" value="Pyridox_Oxase"/>
</dbReference>
<feature type="binding site" evidence="5">
    <location>
        <position position="63"/>
    </location>
    <ligand>
        <name>FMN</name>
        <dbReference type="ChEBI" id="CHEBI:58210"/>
    </ligand>
</feature>
<accession>A0A378LBX7</accession>
<evidence type="ECO:0000259" key="7">
    <source>
        <dbReference type="Pfam" id="PF10590"/>
    </source>
</evidence>
<dbReference type="EMBL" id="UGOY01000001">
    <property type="protein sequence ID" value="STY23378.1"/>
    <property type="molecule type" value="Genomic_DNA"/>
</dbReference>
<dbReference type="RefSeq" id="WP_058475759.1">
    <property type="nucleotide sequence ID" value="NZ_CAAAIO010000002.1"/>
</dbReference>
<feature type="binding site" evidence="5">
    <location>
        <begin position="56"/>
        <end position="57"/>
    </location>
    <ligand>
        <name>FMN</name>
        <dbReference type="ChEBI" id="CHEBI:58210"/>
    </ligand>
</feature>
<keyword evidence="3 5" id="KW-0288">FMN</keyword>
<dbReference type="Pfam" id="PF01243">
    <property type="entry name" value="PNPOx_N"/>
    <property type="match status" value="1"/>
</dbReference>
<evidence type="ECO:0000256" key="4">
    <source>
        <dbReference type="ARBA" id="ARBA00023002"/>
    </source>
</evidence>
<dbReference type="Proteomes" id="UP000255110">
    <property type="component" value="Unassembled WGS sequence"/>
</dbReference>
<feature type="domain" description="Pyridoxine 5'-phosphate oxidase dimerisation C-terminal" evidence="7">
    <location>
        <begin position="154"/>
        <end position="194"/>
    </location>
</feature>
<keyword evidence="2" id="KW-0285">Flavoprotein</keyword>
<dbReference type="PANTHER" id="PTHR10851">
    <property type="entry name" value="PYRIDOXINE-5-PHOSPHATE OXIDASE"/>
    <property type="match status" value="1"/>
</dbReference>
<evidence type="ECO:0000313" key="11">
    <source>
        <dbReference type="Proteomes" id="UP000255110"/>
    </source>
</evidence>
<dbReference type="InterPro" id="IPR011576">
    <property type="entry name" value="Pyridox_Oxase_N"/>
</dbReference>
<gene>
    <name evidence="9" type="primary">pdxH_1</name>
    <name evidence="8" type="ORF">Lstg_0161</name>
    <name evidence="9" type="ORF">NCTC11991_01986</name>
</gene>
<dbReference type="STRING" id="460.Lstg_0161"/>
<protein>
    <submittedName>
        <fullName evidence="9">Pyridoxamine 5'-phosphate oxidase</fullName>
        <ecNumber evidence="9">1.4.3.5</ecNumber>
    </submittedName>
</protein>
<evidence type="ECO:0000259" key="6">
    <source>
        <dbReference type="Pfam" id="PF01243"/>
    </source>
</evidence>
<dbReference type="InterPro" id="IPR012349">
    <property type="entry name" value="Split_barrel_FMN-bd"/>
</dbReference>
<organism evidence="9 11">
    <name type="scientific">Legionella steigerwaltii</name>
    <dbReference type="NCBI Taxonomy" id="460"/>
    <lineage>
        <taxon>Bacteria</taxon>
        <taxon>Pseudomonadati</taxon>
        <taxon>Pseudomonadota</taxon>
        <taxon>Gammaproteobacteria</taxon>
        <taxon>Legionellales</taxon>
        <taxon>Legionellaceae</taxon>
        <taxon>Legionella</taxon>
    </lineage>
</organism>
<dbReference type="OrthoDB" id="5645701at2"/>
<dbReference type="Gene3D" id="2.30.110.10">
    <property type="entry name" value="Electron Transport, Fmn-binding Protein, Chain A"/>
    <property type="match status" value="1"/>
</dbReference>
<feature type="binding site" evidence="5">
    <location>
        <position position="62"/>
    </location>
    <ligand>
        <name>FMN</name>
        <dbReference type="ChEBI" id="CHEBI:58210"/>
    </ligand>
</feature>
<dbReference type="Pfam" id="PF10590">
    <property type="entry name" value="PNP_phzG_C"/>
    <property type="match status" value="1"/>
</dbReference>
<dbReference type="EMBL" id="LNYZ01000001">
    <property type="protein sequence ID" value="KTD80934.1"/>
    <property type="molecule type" value="Genomic_DNA"/>
</dbReference>
<reference evidence="9 11" key="2">
    <citation type="submission" date="2018-06" db="EMBL/GenBank/DDBJ databases">
        <authorList>
            <consortium name="Pathogen Informatics"/>
            <person name="Doyle S."/>
        </authorList>
    </citation>
    <scope>NUCLEOTIDE SEQUENCE [LARGE SCALE GENOMIC DNA]</scope>
    <source>
        <strain evidence="9 11">NCTC11991</strain>
    </source>
</reference>
<sequence length="194" mass="22533">MQTNPIIELGIWLESERKAGAPNPNHAVLSSTASDGAAHGRVVAVREISEEGILFFTQKATRKVGELKSNPCVSLVFWLELLQREVIIEGNVYRLNYEENKKYWETYPQWAQIRFLSYASTSMQVIDNKNTLEEKRQKLADSFDGKSIPFSSEYCGFRVQPQRFVFYAYRQDELSDVWEYGLKQNEWYLQCLSP</sequence>
<dbReference type="SUPFAM" id="SSF50475">
    <property type="entry name" value="FMN-binding split barrel"/>
    <property type="match status" value="1"/>
</dbReference>
<dbReference type="GO" id="GO:0008615">
    <property type="term" value="P:pyridoxine biosynthetic process"/>
    <property type="evidence" value="ECO:0007669"/>
    <property type="project" value="InterPro"/>
</dbReference>
<evidence type="ECO:0000313" key="9">
    <source>
        <dbReference type="EMBL" id="STY23378.1"/>
    </source>
</evidence>
<keyword evidence="4 9" id="KW-0560">Oxidoreductase</keyword>
<evidence type="ECO:0000313" key="10">
    <source>
        <dbReference type="Proteomes" id="UP000054820"/>
    </source>
</evidence>
<evidence type="ECO:0000313" key="8">
    <source>
        <dbReference type="EMBL" id="KTD80934.1"/>
    </source>
</evidence>